<dbReference type="InterPro" id="IPR004568">
    <property type="entry name" value="Ppantetheine-prot_Trfase_dom"/>
</dbReference>
<dbReference type="GO" id="GO:0008897">
    <property type="term" value="F:holo-[acyl-carrier-protein] synthase activity"/>
    <property type="evidence" value="ECO:0007669"/>
    <property type="project" value="InterPro"/>
</dbReference>
<sequence length="134" mass="15152">MLILGIGVDILHLPRLISLLSRKGSDAFAARILSTQELRSFQRLREQHGEDNTERIARFLGVRWAVKEAAYKALYPIRPTWKEIIYLPFSAATHAKPTLVYRPVSEALIPVDKLHVSVSHDGDYIFAQVIAEST</sequence>
<keyword evidence="3" id="KW-0479">Metal-binding</keyword>
<reference evidence="9 10" key="1">
    <citation type="submission" date="2016-06" db="EMBL/GenBank/DDBJ databases">
        <title>Comparative genomics of the ectomycorrhizal sister species Rhizopogon vinicolor and Rhizopogon vesiculosus (Basidiomycota: Boletales) reveals a divergence of the mating type B locus.</title>
        <authorList>
            <consortium name="DOE Joint Genome Institute"/>
            <person name="Mujic A.B."/>
            <person name="Kuo A."/>
            <person name="Tritt A."/>
            <person name="Lipzen A."/>
            <person name="Chen C."/>
            <person name="Johnson J."/>
            <person name="Sharma A."/>
            <person name="Barry K."/>
            <person name="Grigoriev I.V."/>
            <person name="Spatafora J.W."/>
        </authorList>
    </citation>
    <scope>NUCLEOTIDE SEQUENCE [LARGE SCALE GENOMIC DNA]</scope>
    <source>
        <strain evidence="9 10">AM-OR11-026</strain>
    </source>
</reference>
<accession>A0A1B7NG77</accession>
<organism evidence="9 10">
    <name type="scientific">Rhizopogon vinicolor AM-OR11-026</name>
    <dbReference type="NCBI Taxonomy" id="1314800"/>
    <lineage>
        <taxon>Eukaryota</taxon>
        <taxon>Fungi</taxon>
        <taxon>Dikarya</taxon>
        <taxon>Basidiomycota</taxon>
        <taxon>Agaricomycotina</taxon>
        <taxon>Agaricomycetes</taxon>
        <taxon>Agaricomycetidae</taxon>
        <taxon>Boletales</taxon>
        <taxon>Suillineae</taxon>
        <taxon>Rhizopogonaceae</taxon>
        <taxon>Rhizopogon</taxon>
    </lineage>
</organism>
<dbReference type="FunCoup" id="A0A1B7NG77">
    <property type="interactions" value="19"/>
</dbReference>
<dbReference type="Proteomes" id="UP000092154">
    <property type="component" value="Unassembled WGS sequence"/>
</dbReference>
<dbReference type="STRING" id="1314800.A0A1B7NG77"/>
<evidence type="ECO:0000256" key="1">
    <source>
        <dbReference type="ARBA" id="ARBA00022516"/>
    </source>
</evidence>
<dbReference type="InterPro" id="IPR002582">
    <property type="entry name" value="ACPS"/>
</dbReference>
<keyword evidence="10" id="KW-1185">Reference proteome</keyword>
<dbReference type="InParanoid" id="A0A1B7NG77"/>
<protein>
    <submittedName>
        <fullName evidence="9">4'-phosphopantetheinyl transferase</fullName>
    </submittedName>
</protein>
<evidence type="ECO:0000256" key="2">
    <source>
        <dbReference type="ARBA" id="ARBA00022679"/>
    </source>
</evidence>
<keyword evidence="6" id="KW-0443">Lipid metabolism</keyword>
<dbReference type="SUPFAM" id="SSF56214">
    <property type="entry name" value="4'-phosphopantetheinyl transferase"/>
    <property type="match status" value="1"/>
</dbReference>
<dbReference type="GO" id="GO:0006633">
    <property type="term" value="P:fatty acid biosynthetic process"/>
    <property type="evidence" value="ECO:0007669"/>
    <property type="project" value="UniProtKB-KW"/>
</dbReference>
<dbReference type="AlphaFoldDB" id="A0A1B7NG77"/>
<name>A0A1B7NG77_9AGAM</name>
<evidence type="ECO:0000256" key="6">
    <source>
        <dbReference type="ARBA" id="ARBA00023098"/>
    </source>
</evidence>
<dbReference type="Gene3D" id="3.90.470.20">
    <property type="entry name" value="4'-phosphopantetheinyl transferase domain"/>
    <property type="match status" value="1"/>
</dbReference>
<dbReference type="NCBIfam" id="TIGR00556">
    <property type="entry name" value="pantethn_trn"/>
    <property type="match status" value="1"/>
</dbReference>
<evidence type="ECO:0000256" key="7">
    <source>
        <dbReference type="ARBA" id="ARBA00023160"/>
    </source>
</evidence>
<dbReference type="OrthoDB" id="15433at2759"/>
<evidence type="ECO:0000256" key="5">
    <source>
        <dbReference type="ARBA" id="ARBA00022842"/>
    </source>
</evidence>
<evidence type="ECO:0000256" key="4">
    <source>
        <dbReference type="ARBA" id="ARBA00022832"/>
    </source>
</evidence>
<keyword evidence="1" id="KW-0444">Lipid biosynthesis</keyword>
<evidence type="ECO:0000259" key="8">
    <source>
        <dbReference type="Pfam" id="PF01648"/>
    </source>
</evidence>
<keyword evidence="2 9" id="KW-0808">Transferase</keyword>
<evidence type="ECO:0000313" key="10">
    <source>
        <dbReference type="Proteomes" id="UP000092154"/>
    </source>
</evidence>
<feature type="domain" description="4'-phosphopantetheinyl transferase" evidence="8">
    <location>
        <begin position="5"/>
        <end position="100"/>
    </location>
</feature>
<gene>
    <name evidence="9" type="ORF">K503DRAFT_730700</name>
</gene>
<proteinExistence type="inferred from homology"/>
<dbReference type="Pfam" id="PF01648">
    <property type="entry name" value="ACPS"/>
    <property type="match status" value="1"/>
</dbReference>
<dbReference type="HAMAP" id="MF_00101">
    <property type="entry name" value="AcpS"/>
    <property type="match status" value="1"/>
</dbReference>
<dbReference type="GO" id="GO:0000287">
    <property type="term" value="F:magnesium ion binding"/>
    <property type="evidence" value="ECO:0007669"/>
    <property type="project" value="InterPro"/>
</dbReference>
<keyword evidence="5" id="KW-0460">Magnesium</keyword>
<dbReference type="InterPro" id="IPR037143">
    <property type="entry name" value="4-PPantetheinyl_Trfase_dom_sf"/>
</dbReference>
<keyword evidence="4" id="KW-0276">Fatty acid metabolism</keyword>
<evidence type="ECO:0000256" key="3">
    <source>
        <dbReference type="ARBA" id="ARBA00022723"/>
    </source>
</evidence>
<dbReference type="InterPro" id="IPR008278">
    <property type="entry name" value="4-PPantetheinyl_Trfase_dom"/>
</dbReference>
<dbReference type="EMBL" id="KV448131">
    <property type="protein sequence ID" value="OAX43908.1"/>
    <property type="molecule type" value="Genomic_DNA"/>
</dbReference>
<evidence type="ECO:0000313" key="9">
    <source>
        <dbReference type="EMBL" id="OAX43908.1"/>
    </source>
</evidence>
<keyword evidence="7" id="KW-0275">Fatty acid biosynthesis</keyword>